<sequence>MGLEIIKLRDVDYKTAKKELLGYYEKFSEAFPDEAANDLGLDLETVHKIVGELIKEKRLEVIE</sequence>
<evidence type="ECO:0000313" key="2">
    <source>
        <dbReference type="EMBL" id="MBS3058928.1"/>
    </source>
</evidence>
<dbReference type="AlphaFoldDB" id="A0A7J4IZK6"/>
<reference evidence="2" key="3">
    <citation type="submission" date="2021-05" db="EMBL/GenBank/DDBJ databases">
        <title>Protein family content uncovers lineage relationships and bacterial pathway maintenance mechanisms in DPANN archaea.</title>
        <authorList>
            <person name="Castelle C.J."/>
            <person name="Meheust R."/>
            <person name="Jaffe A.L."/>
            <person name="Seitz K."/>
            <person name="Gong X."/>
            <person name="Baker B.J."/>
            <person name="Banfield J.F."/>
        </authorList>
    </citation>
    <scope>NUCLEOTIDE SEQUENCE</scope>
    <source>
        <strain evidence="2">RIFCSPHIGHO2_01_FULL_GW2011_AR10_43_9</strain>
    </source>
</reference>
<accession>A0A7J4IZK6</accession>
<dbReference type="Proteomes" id="UP000577419">
    <property type="component" value="Unassembled WGS sequence"/>
</dbReference>
<dbReference type="Proteomes" id="UP000683213">
    <property type="component" value="Unassembled WGS sequence"/>
</dbReference>
<gene>
    <name evidence="1" type="ORF">HA237_03480</name>
    <name evidence="2" type="ORF">J4224_00705</name>
</gene>
<comment type="caution">
    <text evidence="1">The sequence shown here is derived from an EMBL/GenBank/DDBJ whole genome shotgun (WGS) entry which is preliminary data.</text>
</comment>
<evidence type="ECO:0000313" key="3">
    <source>
        <dbReference type="Proteomes" id="UP000577419"/>
    </source>
</evidence>
<dbReference type="EMBL" id="JAGVWF010000008">
    <property type="protein sequence ID" value="MBS3058928.1"/>
    <property type="molecule type" value="Genomic_DNA"/>
</dbReference>
<name>A0A7J4IZK6_9ARCH</name>
<reference evidence="2" key="2">
    <citation type="submission" date="2021-03" db="EMBL/GenBank/DDBJ databases">
        <authorList>
            <person name="Jaffe A."/>
        </authorList>
    </citation>
    <scope>NUCLEOTIDE SEQUENCE</scope>
    <source>
        <strain evidence="2">RIFCSPHIGHO2_01_FULL_GW2011_AR10_43_9</strain>
    </source>
</reference>
<evidence type="ECO:0000313" key="1">
    <source>
        <dbReference type="EMBL" id="HIH08406.1"/>
    </source>
</evidence>
<dbReference type="EMBL" id="DUFG01000017">
    <property type="protein sequence ID" value="HIH08406.1"/>
    <property type="molecule type" value="Genomic_DNA"/>
</dbReference>
<reference evidence="1" key="1">
    <citation type="journal article" date="2020" name="bioRxiv">
        <title>A rank-normalized archaeal taxonomy based on genome phylogeny resolves widespread incomplete and uneven classifications.</title>
        <authorList>
            <person name="Rinke C."/>
            <person name="Chuvochina M."/>
            <person name="Mussig A.J."/>
            <person name="Chaumeil P.-A."/>
            <person name="Waite D.W."/>
            <person name="Whitman W.B."/>
            <person name="Parks D.H."/>
            <person name="Hugenholtz P."/>
        </authorList>
    </citation>
    <scope>NUCLEOTIDE SEQUENCE</scope>
    <source>
        <strain evidence="1">UBA10011</strain>
    </source>
</reference>
<proteinExistence type="predicted"/>
<organism evidence="1 3">
    <name type="scientific">Candidatus Iainarchaeum sp</name>
    <dbReference type="NCBI Taxonomy" id="3101447"/>
    <lineage>
        <taxon>Archaea</taxon>
        <taxon>Candidatus Iainarchaeota</taxon>
        <taxon>Candidatus Iainarchaeia</taxon>
        <taxon>Candidatus Iainarchaeales</taxon>
        <taxon>Candidatus Iainarchaeaceae</taxon>
        <taxon>Candidatus Iainarchaeum</taxon>
    </lineage>
</organism>
<evidence type="ECO:0008006" key="4">
    <source>
        <dbReference type="Google" id="ProtNLM"/>
    </source>
</evidence>
<protein>
    <recommendedName>
        <fullName evidence="4">Winged helix-turn-helix domain-containing protein</fullName>
    </recommendedName>
</protein>